<sequence length="148" mass="16637">MQVSELATLLGVTTDTIRFYTRIGLLAPTKSPSNGYKYYRDKEVSRMRFIMSARNLGFSVDEIKVIFSKTDHGESACTMVKQLISQKLAETEILFNETLKLRNKLTQAVSEWENLPALAPTGAMICHLIEGFDPNNETPCQVSDKESL</sequence>
<dbReference type="InterPro" id="IPR009061">
    <property type="entry name" value="DNA-bd_dom_put_sf"/>
</dbReference>
<dbReference type="RefSeq" id="WP_059745915.1">
    <property type="nucleotide sequence ID" value="NZ_JBOZOX010000021.1"/>
</dbReference>
<dbReference type="PRINTS" id="PR00040">
    <property type="entry name" value="HTHMERR"/>
</dbReference>
<dbReference type="SUPFAM" id="SSF46955">
    <property type="entry name" value="Putative DNA-binding domain"/>
    <property type="match status" value="1"/>
</dbReference>
<accession>A0A106C0M6</accession>
<dbReference type="AlphaFoldDB" id="A0A106C0M6"/>
<dbReference type="Gene3D" id="1.10.1660.10">
    <property type="match status" value="1"/>
</dbReference>
<evidence type="ECO:0000313" key="6">
    <source>
        <dbReference type="Proteomes" id="UP000055702"/>
    </source>
</evidence>
<reference evidence="5 6" key="1">
    <citation type="submission" date="2016-01" db="EMBL/GenBank/DDBJ databases">
        <title>Draft genome of the antarctic isolate Shewanella frigidimarina Ag06-30.</title>
        <authorList>
            <person name="Parmeciano Di Noto G."/>
            <person name="Vazquez S."/>
            <person name="Mac Cormack W."/>
            <person name="Iriarte A."/>
            <person name="Quiroga C."/>
        </authorList>
    </citation>
    <scope>NUCLEOTIDE SEQUENCE [LARGE SCALE GENOMIC DNA]</scope>
    <source>
        <strain evidence="5 6">Ag06-30</strain>
    </source>
</reference>
<feature type="domain" description="HTH merR-type" evidence="4">
    <location>
        <begin position="1"/>
        <end position="69"/>
    </location>
</feature>
<protein>
    <submittedName>
        <fullName evidence="5">MerR family transcriptional regulator</fullName>
    </submittedName>
</protein>
<evidence type="ECO:0000313" key="5">
    <source>
        <dbReference type="EMBL" id="KVX02051.1"/>
    </source>
</evidence>
<dbReference type="Proteomes" id="UP000055702">
    <property type="component" value="Unassembled WGS sequence"/>
</dbReference>
<evidence type="ECO:0000256" key="3">
    <source>
        <dbReference type="ARBA" id="ARBA00023163"/>
    </source>
</evidence>
<dbReference type="GO" id="GO:0003677">
    <property type="term" value="F:DNA binding"/>
    <property type="evidence" value="ECO:0007669"/>
    <property type="project" value="UniProtKB-KW"/>
</dbReference>
<keyword evidence="1" id="KW-0805">Transcription regulation</keyword>
<dbReference type="SMART" id="SM00422">
    <property type="entry name" value="HTH_MERR"/>
    <property type="match status" value="1"/>
</dbReference>
<dbReference type="InterPro" id="IPR047057">
    <property type="entry name" value="MerR_fam"/>
</dbReference>
<dbReference type="PANTHER" id="PTHR30204:SF94">
    <property type="entry name" value="HEAVY METAL-DEPENDENT TRANSCRIPTIONAL REGULATOR HI_0293-RELATED"/>
    <property type="match status" value="1"/>
</dbReference>
<dbReference type="InterPro" id="IPR000551">
    <property type="entry name" value="MerR-type_HTH_dom"/>
</dbReference>
<keyword evidence="2" id="KW-0238">DNA-binding</keyword>
<dbReference type="PANTHER" id="PTHR30204">
    <property type="entry name" value="REDOX-CYCLING DRUG-SENSING TRANSCRIPTIONAL ACTIVATOR SOXR"/>
    <property type="match status" value="1"/>
</dbReference>
<dbReference type="CDD" id="cd04787">
    <property type="entry name" value="HTH_HMRTR_unk"/>
    <property type="match status" value="1"/>
</dbReference>
<gene>
    <name evidence="5" type="ORF">AWJ07_05635</name>
</gene>
<dbReference type="Pfam" id="PF13411">
    <property type="entry name" value="MerR_1"/>
    <property type="match status" value="1"/>
</dbReference>
<dbReference type="EMBL" id="LRDC01000018">
    <property type="protein sequence ID" value="KVX02051.1"/>
    <property type="molecule type" value="Genomic_DNA"/>
</dbReference>
<comment type="caution">
    <text evidence="5">The sequence shown here is derived from an EMBL/GenBank/DDBJ whole genome shotgun (WGS) entry which is preliminary data.</text>
</comment>
<organism evidence="5">
    <name type="scientific">Shewanella frigidimarina</name>
    <dbReference type="NCBI Taxonomy" id="56812"/>
    <lineage>
        <taxon>Bacteria</taxon>
        <taxon>Pseudomonadati</taxon>
        <taxon>Pseudomonadota</taxon>
        <taxon>Gammaproteobacteria</taxon>
        <taxon>Alteromonadales</taxon>
        <taxon>Shewanellaceae</taxon>
        <taxon>Shewanella</taxon>
    </lineage>
</organism>
<dbReference type="GO" id="GO:0003700">
    <property type="term" value="F:DNA-binding transcription factor activity"/>
    <property type="evidence" value="ECO:0007669"/>
    <property type="project" value="InterPro"/>
</dbReference>
<evidence type="ECO:0000256" key="2">
    <source>
        <dbReference type="ARBA" id="ARBA00023125"/>
    </source>
</evidence>
<name>A0A106C0M6_SHEFR</name>
<dbReference type="PROSITE" id="PS50937">
    <property type="entry name" value="HTH_MERR_2"/>
    <property type="match status" value="1"/>
</dbReference>
<keyword evidence="3" id="KW-0804">Transcription</keyword>
<evidence type="ECO:0000259" key="4">
    <source>
        <dbReference type="PROSITE" id="PS50937"/>
    </source>
</evidence>
<evidence type="ECO:0000256" key="1">
    <source>
        <dbReference type="ARBA" id="ARBA00023015"/>
    </source>
</evidence>
<proteinExistence type="predicted"/>